<dbReference type="Pfam" id="PF08241">
    <property type="entry name" value="Methyltransf_11"/>
    <property type="match status" value="1"/>
</dbReference>
<keyword evidence="2" id="KW-0489">Methyltransferase</keyword>
<dbReference type="SUPFAM" id="SSF53335">
    <property type="entry name" value="S-adenosyl-L-methionine-dependent methyltransferases"/>
    <property type="match status" value="1"/>
</dbReference>
<reference evidence="2 3" key="1">
    <citation type="submission" date="2018-02" db="EMBL/GenBank/DDBJ databases">
        <title>Genomic Encyclopedia of Archaeal and Bacterial Type Strains, Phase II (KMG-II): from individual species to whole genera.</title>
        <authorList>
            <person name="Goeker M."/>
        </authorList>
    </citation>
    <scope>NUCLEOTIDE SEQUENCE [LARGE SCALE GENOMIC DNA]</scope>
    <source>
        <strain evidence="2 3">DSM 29526</strain>
    </source>
</reference>
<feature type="domain" description="Methyltransferase type 11" evidence="1">
    <location>
        <begin position="64"/>
        <end position="163"/>
    </location>
</feature>
<proteinExistence type="predicted"/>
<dbReference type="OrthoDB" id="9784101at2"/>
<dbReference type="GO" id="GO:0008168">
    <property type="term" value="F:methyltransferase activity"/>
    <property type="evidence" value="ECO:0007669"/>
    <property type="project" value="UniProtKB-KW"/>
</dbReference>
<dbReference type="InterPro" id="IPR029063">
    <property type="entry name" value="SAM-dependent_MTases_sf"/>
</dbReference>
<name>A0A2S6I7E0_9BACT</name>
<keyword evidence="2" id="KW-0808">Transferase</keyword>
<keyword evidence="3" id="KW-1185">Reference proteome</keyword>
<dbReference type="Gene3D" id="3.40.50.150">
    <property type="entry name" value="Vaccinia Virus protein VP39"/>
    <property type="match status" value="1"/>
</dbReference>
<dbReference type="GO" id="GO:0032259">
    <property type="term" value="P:methylation"/>
    <property type="evidence" value="ECO:0007669"/>
    <property type="project" value="UniProtKB-KW"/>
</dbReference>
<dbReference type="PANTHER" id="PTHR43861">
    <property type="entry name" value="TRANS-ACONITATE 2-METHYLTRANSFERASE-RELATED"/>
    <property type="match status" value="1"/>
</dbReference>
<dbReference type="InterPro" id="IPR013216">
    <property type="entry name" value="Methyltransf_11"/>
</dbReference>
<dbReference type="Proteomes" id="UP000237662">
    <property type="component" value="Unassembled WGS sequence"/>
</dbReference>
<evidence type="ECO:0000313" key="3">
    <source>
        <dbReference type="Proteomes" id="UP000237662"/>
    </source>
</evidence>
<comment type="caution">
    <text evidence="2">The sequence shown here is derived from an EMBL/GenBank/DDBJ whole genome shotgun (WGS) entry which is preliminary data.</text>
</comment>
<sequence>MRVYLLLIPILFLACEQNDGPRPPTDDVYASPSVVDEDQERHVWQKPGVVIDVLGDIEEKVIADIGAGEGFFARRLAPLADRVIAVEIDRRWIEYLDTVRKTELPQEMQVRLEPRLALPDDPMLSDREVDIVLFVNTLYLIENREAYLHKLLPALRPSGRIVIVDWKQEDTALGPDPVERIGLPDLGRMLNAAGFEIVSVDNKTLDYQYIVVAERK</sequence>
<gene>
    <name evidence="2" type="ORF">CLV84_0350</name>
</gene>
<evidence type="ECO:0000259" key="1">
    <source>
        <dbReference type="Pfam" id="PF08241"/>
    </source>
</evidence>
<evidence type="ECO:0000313" key="2">
    <source>
        <dbReference type="EMBL" id="PPK87410.1"/>
    </source>
</evidence>
<dbReference type="EMBL" id="PTJC01000005">
    <property type="protein sequence ID" value="PPK87410.1"/>
    <property type="molecule type" value="Genomic_DNA"/>
</dbReference>
<organism evidence="2 3">
    <name type="scientific">Neolewinella xylanilytica</name>
    <dbReference type="NCBI Taxonomy" id="1514080"/>
    <lineage>
        <taxon>Bacteria</taxon>
        <taxon>Pseudomonadati</taxon>
        <taxon>Bacteroidota</taxon>
        <taxon>Saprospiria</taxon>
        <taxon>Saprospirales</taxon>
        <taxon>Lewinellaceae</taxon>
        <taxon>Neolewinella</taxon>
    </lineage>
</organism>
<dbReference type="AlphaFoldDB" id="A0A2S6I7E0"/>
<dbReference type="RefSeq" id="WP_104418014.1">
    <property type="nucleotide sequence ID" value="NZ_PTJC01000005.1"/>
</dbReference>
<protein>
    <submittedName>
        <fullName evidence="2">Methyltransferase family protein</fullName>
    </submittedName>
</protein>
<dbReference type="PROSITE" id="PS51257">
    <property type="entry name" value="PROKAR_LIPOPROTEIN"/>
    <property type="match status" value="1"/>
</dbReference>
<accession>A0A2S6I7E0</accession>
<dbReference type="CDD" id="cd02440">
    <property type="entry name" value="AdoMet_MTases"/>
    <property type="match status" value="1"/>
</dbReference>